<comment type="caution">
    <text evidence="3">The sequence shown here is derived from an EMBL/GenBank/DDBJ whole genome shotgun (WGS) entry which is preliminary data.</text>
</comment>
<keyword evidence="4" id="KW-1185">Reference proteome</keyword>
<protein>
    <submittedName>
        <fullName evidence="3">Helix-turn-helix domain-containing protein</fullName>
    </submittedName>
</protein>
<dbReference type="PANTHER" id="PTHR46797:SF1">
    <property type="entry name" value="METHYLPHOSPHONATE SYNTHASE"/>
    <property type="match status" value="1"/>
</dbReference>
<keyword evidence="1" id="KW-0238">DNA-binding</keyword>
<evidence type="ECO:0000259" key="2">
    <source>
        <dbReference type="PROSITE" id="PS50943"/>
    </source>
</evidence>
<dbReference type="SUPFAM" id="SSF47413">
    <property type="entry name" value="lambda repressor-like DNA-binding domains"/>
    <property type="match status" value="2"/>
</dbReference>
<gene>
    <name evidence="3" type="ORF">ACFSC3_16865</name>
</gene>
<feature type="domain" description="HTH cro/C1-type" evidence="2">
    <location>
        <begin position="105"/>
        <end position="151"/>
    </location>
</feature>
<dbReference type="EMBL" id="JBHUFC010000016">
    <property type="protein sequence ID" value="MFD1789230.1"/>
    <property type="molecule type" value="Genomic_DNA"/>
</dbReference>
<dbReference type="Proteomes" id="UP001597283">
    <property type="component" value="Unassembled WGS sequence"/>
</dbReference>
<proteinExistence type="predicted"/>
<dbReference type="CDD" id="cd00093">
    <property type="entry name" value="HTH_XRE"/>
    <property type="match status" value="2"/>
</dbReference>
<dbReference type="PROSITE" id="PS50943">
    <property type="entry name" value="HTH_CROC1"/>
    <property type="match status" value="2"/>
</dbReference>
<evidence type="ECO:0000313" key="3">
    <source>
        <dbReference type="EMBL" id="MFD1789230.1"/>
    </source>
</evidence>
<dbReference type="InterPro" id="IPR050807">
    <property type="entry name" value="TransReg_Diox_bact_type"/>
</dbReference>
<evidence type="ECO:0000256" key="1">
    <source>
        <dbReference type="ARBA" id="ARBA00023125"/>
    </source>
</evidence>
<feature type="domain" description="HTH cro/C1-type" evidence="2">
    <location>
        <begin position="22"/>
        <end position="76"/>
    </location>
</feature>
<reference evidence="4" key="1">
    <citation type="journal article" date="2019" name="Int. J. Syst. Evol. Microbiol.">
        <title>The Global Catalogue of Microorganisms (GCM) 10K type strain sequencing project: providing services to taxonomists for standard genome sequencing and annotation.</title>
        <authorList>
            <consortium name="The Broad Institute Genomics Platform"/>
            <consortium name="The Broad Institute Genome Sequencing Center for Infectious Disease"/>
            <person name="Wu L."/>
            <person name="Ma J."/>
        </authorList>
    </citation>
    <scope>NUCLEOTIDE SEQUENCE [LARGE SCALE GENOMIC DNA]</scope>
    <source>
        <strain evidence="4">Q85</strain>
    </source>
</reference>
<dbReference type="Pfam" id="PF01381">
    <property type="entry name" value="HTH_3"/>
    <property type="match status" value="1"/>
</dbReference>
<dbReference type="InterPro" id="IPR010982">
    <property type="entry name" value="Lambda_DNA-bd_dom_sf"/>
</dbReference>
<dbReference type="InterPro" id="IPR001387">
    <property type="entry name" value="Cro/C1-type_HTH"/>
</dbReference>
<organism evidence="3 4">
    <name type="scientific">Sphingomonas floccifaciens</name>
    <dbReference type="NCBI Taxonomy" id="1844115"/>
    <lineage>
        <taxon>Bacteria</taxon>
        <taxon>Pseudomonadati</taxon>
        <taxon>Pseudomonadota</taxon>
        <taxon>Alphaproteobacteria</taxon>
        <taxon>Sphingomonadales</taxon>
        <taxon>Sphingomonadaceae</taxon>
        <taxon>Sphingomonas</taxon>
    </lineage>
</organism>
<accession>A0ABW4NKR6</accession>
<dbReference type="SMART" id="SM00530">
    <property type="entry name" value="HTH_XRE"/>
    <property type="match status" value="2"/>
</dbReference>
<name>A0ABW4NKR6_9SPHN</name>
<dbReference type="Gene3D" id="1.10.260.40">
    <property type="entry name" value="lambda repressor-like DNA-binding domains"/>
    <property type="match status" value="2"/>
</dbReference>
<dbReference type="Pfam" id="PF13560">
    <property type="entry name" value="HTH_31"/>
    <property type="match status" value="1"/>
</dbReference>
<dbReference type="PANTHER" id="PTHR46797">
    <property type="entry name" value="HTH-TYPE TRANSCRIPTIONAL REGULATOR"/>
    <property type="match status" value="1"/>
</dbReference>
<sequence length="178" mass="20471">MSGRMRLPEGFVELRADLGNILRDRRKSENIPLKNLAADVGITRESLSRIERGRRCPGYDTLYRIMGQLGLEWHQIAIRGRAERPARHFPRNEREENLEDLGAMLRKGRKAAGLSLRALAAECALSYSRLSRIERGQSRYSDVLEEDPDDAMLDPDRRRLRFSHPRLAGLAERGRLRP</sequence>
<evidence type="ECO:0000313" key="4">
    <source>
        <dbReference type="Proteomes" id="UP001597283"/>
    </source>
</evidence>